<gene>
    <name evidence="1" type="ORF">PACLA_8A014469</name>
</gene>
<organism evidence="1 2">
    <name type="scientific">Paramuricea clavata</name>
    <name type="common">Red gorgonian</name>
    <name type="synonym">Violescent sea-whip</name>
    <dbReference type="NCBI Taxonomy" id="317549"/>
    <lineage>
        <taxon>Eukaryota</taxon>
        <taxon>Metazoa</taxon>
        <taxon>Cnidaria</taxon>
        <taxon>Anthozoa</taxon>
        <taxon>Octocorallia</taxon>
        <taxon>Malacalcyonacea</taxon>
        <taxon>Plexauridae</taxon>
        <taxon>Paramuricea</taxon>
    </lineage>
</organism>
<keyword evidence="2" id="KW-1185">Reference proteome</keyword>
<proteinExistence type="predicted"/>
<comment type="caution">
    <text evidence="1">The sequence shown here is derived from an EMBL/GenBank/DDBJ whole genome shotgun (WGS) entry which is preliminary data.</text>
</comment>
<protein>
    <submittedName>
        <fullName evidence="1">Uncharacterized protein</fullName>
    </submittedName>
</protein>
<reference evidence="1" key="1">
    <citation type="submission" date="2020-04" db="EMBL/GenBank/DDBJ databases">
        <authorList>
            <person name="Alioto T."/>
            <person name="Alioto T."/>
            <person name="Gomez Garrido J."/>
        </authorList>
    </citation>
    <scope>NUCLEOTIDE SEQUENCE</scope>
    <source>
        <strain evidence="1">A484AB</strain>
    </source>
</reference>
<dbReference type="AlphaFoldDB" id="A0A6S7FJ13"/>
<name>A0A6S7FJ13_PARCT</name>
<dbReference type="Proteomes" id="UP001152795">
    <property type="component" value="Unassembled WGS sequence"/>
</dbReference>
<sequence length="106" mass="12562">MAECNLNCSSVAECKKCLQARRIFEGESCPLSYNEDDDWFNDEDEEFSFDESNEWFEKAFVAGMKECEEMQTGYRYAKQRQLDEAFQKLQDAVEECLDKENHKQEK</sequence>
<accession>A0A6S7FJ13</accession>
<dbReference type="EMBL" id="CACRXK020000012">
    <property type="protein sequence ID" value="CAB3976753.1"/>
    <property type="molecule type" value="Genomic_DNA"/>
</dbReference>
<evidence type="ECO:0000313" key="1">
    <source>
        <dbReference type="EMBL" id="CAB3976753.1"/>
    </source>
</evidence>
<evidence type="ECO:0000313" key="2">
    <source>
        <dbReference type="Proteomes" id="UP001152795"/>
    </source>
</evidence>